<feature type="domain" description="FAD/NAD(P)-binding" evidence="2">
    <location>
        <begin position="3"/>
        <end position="319"/>
    </location>
</feature>
<dbReference type="InterPro" id="IPR036188">
    <property type="entry name" value="FAD/NAD-bd_sf"/>
</dbReference>
<dbReference type="Proteomes" id="UP001081071">
    <property type="component" value="Unassembled WGS sequence"/>
</dbReference>
<dbReference type="SUPFAM" id="SSF51905">
    <property type="entry name" value="FAD/NAD(P)-binding domain"/>
    <property type="match status" value="1"/>
</dbReference>
<dbReference type="PIRSF" id="PIRSF037495">
    <property type="entry name" value="Opine_OX_OoxA/HcnB"/>
    <property type="match status" value="1"/>
</dbReference>
<evidence type="ECO:0000256" key="1">
    <source>
        <dbReference type="ARBA" id="ARBA00023002"/>
    </source>
</evidence>
<proteinExistence type="predicted"/>
<sequence length="478" mass="50194">MTYDVAVVGAGPAGMSAALSAADAGLSVLVVDEQLRAGGQIFRQPPVEFSDSALAPTAGYGWAADLLERFENHFGITHLASSTAYGILRDRDEGTLSLKLAVAGPTVNGAVAVKRVLIATGAFDMPVAFPGWTLPGVMTAGAVQSLLKSQHVLAGDDLVLAGSHPLLIIVADQLVKKGARVSELAFARGIPAPRELIAARRAIPGHTALLAESSRALVRLVSRGVTVSTKTIVTGAFGDRAVESVELAKVDKQWNASTERRRRTASTLVLGYGFSPSTELARQADCEMVWHSPKGGWVVAHDERMSTSAPGIFVAGEPTGVAGAEQSRAEGHLAGLSIARELSAPRAPTTTVLAQANSALKGATRFSTVVQSMFEPQRQALAQLATPETTICRCELVTCETVQRTLSDNPFISTASAVKLQCRSGMGPCQGRYCEGTISALVANERHTSPREAGHFTAHLPVKPVPVQTLGALDRDLQ</sequence>
<keyword evidence="4" id="KW-1185">Reference proteome</keyword>
<dbReference type="InterPro" id="IPR041854">
    <property type="entry name" value="BFD-like_2Fe2S-bd_dom_sf"/>
</dbReference>
<dbReference type="InterPro" id="IPR051691">
    <property type="entry name" value="Metab_Enz_Cyan_OpOx_G3PDH"/>
</dbReference>
<dbReference type="EMBL" id="JAPWIJ010000004">
    <property type="protein sequence ID" value="MCZ4518931.1"/>
    <property type="molecule type" value="Genomic_DNA"/>
</dbReference>
<evidence type="ECO:0000313" key="3">
    <source>
        <dbReference type="EMBL" id="MCZ4518931.1"/>
    </source>
</evidence>
<reference evidence="3" key="1">
    <citation type="submission" date="2022-12" db="EMBL/GenBank/DDBJ databases">
        <authorList>
            <person name="Krivoruchko A.V."/>
            <person name="Elkin A."/>
        </authorList>
    </citation>
    <scope>NUCLEOTIDE SEQUENCE</scope>
    <source>
        <strain evidence="3">IEGM 1391</strain>
    </source>
</reference>
<keyword evidence="1" id="KW-0560">Oxidoreductase</keyword>
<protein>
    <submittedName>
        <fullName evidence="3">FAD-dependent oxidoreductase</fullName>
    </submittedName>
</protein>
<dbReference type="PRINTS" id="PR00368">
    <property type="entry name" value="FADPNR"/>
</dbReference>
<dbReference type="InterPro" id="IPR017224">
    <property type="entry name" value="Opine_Oxase_asu/HCN_bsu"/>
</dbReference>
<dbReference type="PANTHER" id="PTHR42949">
    <property type="entry name" value="ANAEROBIC GLYCEROL-3-PHOSPHATE DEHYDROGENASE SUBUNIT B"/>
    <property type="match status" value="1"/>
</dbReference>
<organism evidence="3 4">
    <name type="scientific">Rhodococcus ruber</name>
    <dbReference type="NCBI Taxonomy" id="1830"/>
    <lineage>
        <taxon>Bacteria</taxon>
        <taxon>Bacillati</taxon>
        <taxon>Actinomycetota</taxon>
        <taxon>Actinomycetes</taxon>
        <taxon>Mycobacteriales</taxon>
        <taxon>Nocardiaceae</taxon>
        <taxon>Rhodococcus</taxon>
    </lineage>
</organism>
<dbReference type="InterPro" id="IPR023753">
    <property type="entry name" value="FAD/NAD-binding_dom"/>
</dbReference>
<dbReference type="Gene3D" id="3.50.50.60">
    <property type="entry name" value="FAD/NAD(P)-binding domain"/>
    <property type="match status" value="2"/>
</dbReference>
<accession>A0ABT4MD98</accession>
<dbReference type="Pfam" id="PF07992">
    <property type="entry name" value="Pyr_redox_2"/>
    <property type="match status" value="1"/>
</dbReference>
<evidence type="ECO:0000313" key="4">
    <source>
        <dbReference type="Proteomes" id="UP001081071"/>
    </source>
</evidence>
<evidence type="ECO:0000259" key="2">
    <source>
        <dbReference type="Pfam" id="PF07992"/>
    </source>
</evidence>
<dbReference type="PANTHER" id="PTHR42949:SF3">
    <property type="entry name" value="ANAEROBIC GLYCEROL-3-PHOSPHATE DEHYDROGENASE SUBUNIT B"/>
    <property type="match status" value="1"/>
</dbReference>
<dbReference type="RefSeq" id="WP_269603845.1">
    <property type="nucleotide sequence ID" value="NZ_JAPWIJ010000004.1"/>
</dbReference>
<dbReference type="Gene3D" id="1.10.10.1100">
    <property type="entry name" value="BFD-like [2Fe-2S]-binding domain"/>
    <property type="match status" value="1"/>
</dbReference>
<dbReference type="PRINTS" id="PR00469">
    <property type="entry name" value="PNDRDTASEII"/>
</dbReference>
<name>A0ABT4MD98_9NOCA</name>
<gene>
    <name evidence="3" type="ORF">O4220_10410</name>
</gene>
<comment type="caution">
    <text evidence="3">The sequence shown here is derived from an EMBL/GenBank/DDBJ whole genome shotgun (WGS) entry which is preliminary data.</text>
</comment>
<dbReference type="CDD" id="cd19946">
    <property type="entry name" value="GlpA-like_Fer2_BFD-like"/>
    <property type="match status" value="1"/>
</dbReference>